<dbReference type="EMBL" id="CP017476">
    <property type="protein sequence ID" value="AOW13382.1"/>
    <property type="molecule type" value="Genomic_DNA"/>
</dbReference>
<dbReference type="PANTHER" id="PTHR43847:SF1">
    <property type="entry name" value="BLL3993 PROTEIN"/>
    <property type="match status" value="1"/>
</dbReference>
<dbReference type="EMBL" id="LVWD01000013">
    <property type="protein sequence ID" value="OAD41667.1"/>
    <property type="molecule type" value="Genomic_DNA"/>
</dbReference>
<evidence type="ECO:0000313" key="6">
    <source>
        <dbReference type="EMBL" id="AOW13382.1"/>
    </source>
</evidence>
<dbReference type="KEGG" id="hyl:LPB072_11490"/>
<reference evidence="6 9" key="2">
    <citation type="submission" date="2016-10" db="EMBL/GenBank/DDBJ databases">
        <title>Hydorgenophaga sp. LPB0072 isolated from gastropod.</title>
        <authorList>
            <person name="Kim E."/>
            <person name="Yi H."/>
        </authorList>
    </citation>
    <scope>NUCLEOTIDE SEQUENCE [LARGE SCALE GENOMIC DNA]</scope>
    <source>
        <strain evidence="6 9">LPB0072</strain>
    </source>
</reference>
<dbReference type="InterPro" id="IPR007318">
    <property type="entry name" value="Phopholipid_MeTrfase"/>
</dbReference>
<dbReference type="AlphaFoldDB" id="A0A167HS69"/>
<evidence type="ECO:0000256" key="4">
    <source>
        <dbReference type="ARBA" id="ARBA00023136"/>
    </source>
</evidence>
<protein>
    <recommendedName>
        <fullName evidence="10">Isoprenylcysteine carboxyl methyltransferase</fullName>
    </recommendedName>
</protein>
<evidence type="ECO:0000313" key="7">
    <source>
        <dbReference type="EMBL" id="OAD41667.1"/>
    </source>
</evidence>
<evidence type="ECO:0000256" key="3">
    <source>
        <dbReference type="ARBA" id="ARBA00022989"/>
    </source>
</evidence>
<evidence type="ECO:0000256" key="1">
    <source>
        <dbReference type="ARBA" id="ARBA00004127"/>
    </source>
</evidence>
<accession>A0A167HS69</accession>
<reference evidence="7 8" key="1">
    <citation type="submission" date="2016-02" db="EMBL/GenBank/DDBJ databases">
        <title>Draft genome sequence of Hydrogenophaga sp. LPB0072.</title>
        <authorList>
            <person name="Shin S.-K."/>
            <person name="Yi H."/>
        </authorList>
    </citation>
    <scope>NUCLEOTIDE SEQUENCE [LARGE SCALE GENOMIC DNA]</scope>
    <source>
        <strain evidence="7 8">LPB0072</strain>
    </source>
</reference>
<gene>
    <name evidence="6" type="ORF">LPB072_11490</name>
    <name evidence="7" type="ORF">LPB72_10110</name>
</gene>
<dbReference type="PANTHER" id="PTHR43847">
    <property type="entry name" value="BLL3993 PROTEIN"/>
    <property type="match status" value="1"/>
</dbReference>
<keyword evidence="3 5" id="KW-1133">Transmembrane helix</keyword>
<evidence type="ECO:0000313" key="8">
    <source>
        <dbReference type="Proteomes" id="UP000185657"/>
    </source>
</evidence>
<feature type="transmembrane region" description="Helical" evidence="5">
    <location>
        <begin position="105"/>
        <end position="138"/>
    </location>
</feature>
<feature type="transmembrane region" description="Helical" evidence="5">
    <location>
        <begin position="58"/>
        <end position="76"/>
    </location>
</feature>
<evidence type="ECO:0000256" key="2">
    <source>
        <dbReference type="ARBA" id="ARBA00022692"/>
    </source>
</evidence>
<keyword evidence="2 5" id="KW-0812">Transmembrane</keyword>
<organism evidence="6 9">
    <name type="scientific">Hydrogenophaga crassostreae</name>
    <dbReference type="NCBI Taxonomy" id="1763535"/>
    <lineage>
        <taxon>Bacteria</taxon>
        <taxon>Pseudomonadati</taxon>
        <taxon>Pseudomonadota</taxon>
        <taxon>Betaproteobacteria</taxon>
        <taxon>Burkholderiales</taxon>
        <taxon>Comamonadaceae</taxon>
        <taxon>Hydrogenophaga</taxon>
    </lineage>
</organism>
<dbReference type="Gene3D" id="1.20.120.1630">
    <property type="match status" value="1"/>
</dbReference>
<evidence type="ECO:0000256" key="5">
    <source>
        <dbReference type="SAM" id="Phobius"/>
    </source>
</evidence>
<dbReference type="InterPro" id="IPR052527">
    <property type="entry name" value="Metal_cation-efflux_comp"/>
</dbReference>
<keyword evidence="8" id="KW-1185">Reference proteome</keyword>
<evidence type="ECO:0000313" key="9">
    <source>
        <dbReference type="Proteomes" id="UP000185680"/>
    </source>
</evidence>
<name>A0A167HS69_9BURK</name>
<dbReference type="Proteomes" id="UP000185657">
    <property type="component" value="Unassembled WGS sequence"/>
</dbReference>
<evidence type="ECO:0008006" key="10">
    <source>
        <dbReference type="Google" id="ProtNLM"/>
    </source>
</evidence>
<dbReference type="Pfam" id="PF04191">
    <property type="entry name" value="PEMT"/>
    <property type="match status" value="1"/>
</dbReference>
<proteinExistence type="predicted"/>
<dbReference type="Proteomes" id="UP000185680">
    <property type="component" value="Chromosome"/>
</dbReference>
<sequence length="174" mass="19728">MLLSAASLRWTKLRIWPPDEVGTWKYQAFWWPFRALVLGTCTLSVIDYRSAGALPMHVFVIGWVLLVSGFGLAFYITGKLGWRDAHGEAGSLTTTGWYGWSRNPIYVVTIFGLLGLGLVAHSLFVYPLVAIWALLYVLAPLLEEPWLERHFGQSYEDYARQVPRFIGVPHKEGK</sequence>
<keyword evidence="4 5" id="KW-0472">Membrane</keyword>
<comment type="subcellular location">
    <subcellularLocation>
        <location evidence="1">Endomembrane system</location>
        <topology evidence="1">Multi-pass membrane protein</topology>
    </subcellularLocation>
</comment>
<dbReference type="GO" id="GO:0012505">
    <property type="term" value="C:endomembrane system"/>
    <property type="evidence" value="ECO:0007669"/>
    <property type="project" value="UniProtKB-SubCell"/>
</dbReference>